<dbReference type="Pfam" id="PF00072">
    <property type="entry name" value="Response_reg"/>
    <property type="match status" value="1"/>
</dbReference>
<dbReference type="InterPro" id="IPR036388">
    <property type="entry name" value="WH-like_DNA-bd_sf"/>
</dbReference>
<dbReference type="PROSITE" id="PS50110">
    <property type="entry name" value="RESPONSE_REGULATORY"/>
    <property type="match status" value="1"/>
</dbReference>
<evidence type="ECO:0000256" key="1">
    <source>
        <dbReference type="ARBA" id="ARBA00018672"/>
    </source>
</evidence>
<comment type="caution">
    <text evidence="12">The sequence shown here is derived from an EMBL/GenBank/DDBJ whole genome shotgun (WGS) entry which is preliminary data.</text>
</comment>
<dbReference type="GO" id="GO:0005829">
    <property type="term" value="C:cytosol"/>
    <property type="evidence" value="ECO:0007669"/>
    <property type="project" value="TreeGrafter"/>
</dbReference>
<protein>
    <recommendedName>
        <fullName evidence="1">Stage 0 sporulation protein A homolog</fullName>
    </recommendedName>
</protein>
<evidence type="ECO:0000313" key="12">
    <source>
        <dbReference type="EMBL" id="MBM6920885.1"/>
    </source>
</evidence>
<feature type="modified residue" description="4-aspartylphosphate" evidence="8">
    <location>
        <position position="51"/>
    </location>
</feature>
<keyword evidence="3" id="KW-0902">Two-component regulatory system</keyword>
<dbReference type="Gene3D" id="6.10.250.690">
    <property type="match status" value="1"/>
</dbReference>
<dbReference type="InterPro" id="IPR001789">
    <property type="entry name" value="Sig_transdc_resp-reg_receiver"/>
</dbReference>
<keyword evidence="13" id="KW-1185">Reference proteome</keyword>
<keyword evidence="6" id="KW-0804">Transcription</keyword>
<comment type="function">
    <text evidence="7">May play the central regulatory role in sporulation. It may be an element of the effector pathway responsible for the activation of sporulation genes in response to nutritional stress. Spo0A may act in concert with spo0H (a sigma factor) to control the expression of some genes that are critical to the sporulation process.</text>
</comment>
<feature type="domain" description="OmpR/PhoB-type" evidence="11">
    <location>
        <begin position="124"/>
        <end position="224"/>
    </location>
</feature>
<proteinExistence type="predicted"/>
<keyword evidence="4" id="KW-0805">Transcription regulation</keyword>
<feature type="domain" description="Response regulatory" evidence="10">
    <location>
        <begin position="2"/>
        <end position="115"/>
    </location>
</feature>
<dbReference type="GO" id="GO:0032993">
    <property type="term" value="C:protein-DNA complex"/>
    <property type="evidence" value="ECO:0007669"/>
    <property type="project" value="TreeGrafter"/>
</dbReference>
<evidence type="ECO:0000256" key="9">
    <source>
        <dbReference type="PROSITE-ProRule" id="PRU01091"/>
    </source>
</evidence>
<dbReference type="FunFam" id="1.10.10.10:FF:000018">
    <property type="entry name" value="DNA-binding response regulator ResD"/>
    <property type="match status" value="1"/>
</dbReference>
<evidence type="ECO:0000256" key="7">
    <source>
        <dbReference type="ARBA" id="ARBA00024867"/>
    </source>
</evidence>
<dbReference type="AlphaFoldDB" id="A0A938X6N1"/>
<gene>
    <name evidence="12" type="ORF">H6A12_06945</name>
</gene>
<keyword evidence="2 8" id="KW-0597">Phosphoprotein</keyword>
<evidence type="ECO:0000259" key="10">
    <source>
        <dbReference type="PROSITE" id="PS50110"/>
    </source>
</evidence>
<dbReference type="PROSITE" id="PS51755">
    <property type="entry name" value="OMPR_PHOB"/>
    <property type="match status" value="1"/>
</dbReference>
<dbReference type="PANTHER" id="PTHR48111">
    <property type="entry name" value="REGULATOR OF RPOS"/>
    <property type="match status" value="1"/>
</dbReference>
<dbReference type="GO" id="GO:0000976">
    <property type="term" value="F:transcription cis-regulatory region binding"/>
    <property type="evidence" value="ECO:0007669"/>
    <property type="project" value="TreeGrafter"/>
</dbReference>
<dbReference type="Pfam" id="PF00486">
    <property type="entry name" value="Trans_reg_C"/>
    <property type="match status" value="1"/>
</dbReference>
<dbReference type="InterPro" id="IPR039420">
    <property type="entry name" value="WalR-like"/>
</dbReference>
<name>A0A938X6N1_9FIRM</name>
<evidence type="ECO:0000313" key="13">
    <source>
        <dbReference type="Proteomes" id="UP000774750"/>
    </source>
</evidence>
<keyword evidence="5 9" id="KW-0238">DNA-binding</keyword>
<dbReference type="CDD" id="cd00383">
    <property type="entry name" value="trans_reg_C"/>
    <property type="match status" value="1"/>
</dbReference>
<dbReference type="Gene3D" id="1.10.10.10">
    <property type="entry name" value="Winged helix-like DNA-binding domain superfamily/Winged helix DNA-binding domain"/>
    <property type="match status" value="1"/>
</dbReference>
<reference evidence="12" key="1">
    <citation type="submission" date="2020-08" db="EMBL/GenBank/DDBJ databases">
        <authorList>
            <person name="Cejkova D."/>
            <person name="Kubasova T."/>
            <person name="Jahodarova E."/>
            <person name="Rychlik I."/>
        </authorList>
    </citation>
    <scope>NUCLEOTIDE SEQUENCE</scope>
    <source>
        <strain evidence="12">An559</strain>
    </source>
</reference>
<dbReference type="PANTHER" id="PTHR48111:SF73">
    <property type="entry name" value="ALKALINE PHOSPHATASE SYNTHESIS TRANSCRIPTIONAL REGULATORY PROTEIN PHOP"/>
    <property type="match status" value="1"/>
</dbReference>
<dbReference type="SMART" id="SM00448">
    <property type="entry name" value="REC"/>
    <property type="match status" value="1"/>
</dbReference>
<feature type="DNA-binding region" description="OmpR/PhoB-type" evidence="9">
    <location>
        <begin position="124"/>
        <end position="224"/>
    </location>
</feature>
<evidence type="ECO:0000259" key="11">
    <source>
        <dbReference type="PROSITE" id="PS51755"/>
    </source>
</evidence>
<dbReference type="SUPFAM" id="SSF52172">
    <property type="entry name" value="CheY-like"/>
    <property type="match status" value="1"/>
</dbReference>
<organism evidence="12 13">
    <name type="scientific">Merdimmobilis hominis</name>
    <dbReference type="NCBI Taxonomy" id="2897707"/>
    <lineage>
        <taxon>Bacteria</taxon>
        <taxon>Bacillati</taxon>
        <taxon>Bacillota</taxon>
        <taxon>Clostridia</taxon>
        <taxon>Eubacteriales</taxon>
        <taxon>Oscillospiraceae</taxon>
        <taxon>Merdimmobilis</taxon>
    </lineage>
</organism>
<dbReference type="InterPro" id="IPR001867">
    <property type="entry name" value="OmpR/PhoB-type_DNA-bd"/>
</dbReference>
<dbReference type="SMART" id="SM00862">
    <property type="entry name" value="Trans_reg_C"/>
    <property type="match status" value="1"/>
</dbReference>
<evidence type="ECO:0000256" key="4">
    <source>
        <dbReference type="ARBA" id="ARBA00023015"/>
    </source>
</evidence>
<dbReference type="RefSeq" id="WP_204446268.1">
    <property type="nucleotide sequence ID" value="NZ_JACJKY010000008.1"/>
</dbReference>
<evidence type="ECO:0000256" key="8">
    <source>
        <dbReference type="PROSITE-ProRule" id="PRU00169"/>
    </source>
</evidence>
<dbReference type="EMBL" id="JACJKY010000008">
    <property type="protein sequence ID" value="MBM6920885.1"/>
    <property type="molecule type" value="Genomic_DNA"/>
</dbReference>
<evidence type="ECO:0000256" key="5">
    <source>
        <dbReference type="ARBA" id="ARBA00023125"/>
    </source>
</evidence>
<evidence type="ECO:0000256" key="3">
    <source>
        <dbReference type="ARBA" id="ARBA00023012"/>
    </source>
</evidence>
<dbReference type="Proteomes" id="UP000774750">
    <property type="component" value="Unassembled WGS sequence"/>
</dbReference>
<accession>A0A938X6N1</accession>
<evidence type="ECO:0000256" key="2">
    <source>
        <dbReference type="ARBA" id="ARBA00022553"/>
    </source>
</evidence>
<dbReference type="GO" id="GO:0000156">
    <property type="term" value="F:phosphorelay response regulator activity"/>
    <property type="evidence" value="ECO:0007669"/>
    <property type="project" value="TreeGrafter"/>
</dbReference>
<evidence type="ECO:0000256" key="6">
    <source>
        <dbReference type="ARBA" id="ARBA00023163"/>
    </source>
</evidence>
<reference evidence="12" key="2">
    <citation type="journal article" date="2021" name="Sci. Rep.">
        <title>The distribution of antibiotic resistance genes in chicken gut microbiota commensals.</title>
        <authorList>
            <person name="Juricova H."/>
            <person name="Matiasovicova J."/>
            <person name="Kubasova T."/>
            <person name="Cejkova D."/>
            <person name="Rychlik I."/>
        </authorList>
    </citation>
    <scope>NUCLEOTIDE SEQUENCE</scope>
    <source>
        <strain evidence="12">An559</strain>
    </source>
</reference>
<dbReference type="Gene3D" id="3.40.50.2300">
    <property type="match status" value="1"/>
</dbReference>
<sequence length="225" mass="25164">MNLLLVEDDRVIAAGLTYSLTQEGYSVTHCPTFSAASDAIKNQSFALCLFDVSLPDGDGFSLCKQVKQKSDTPVIFLTARDDEGNVVMGLDIGADDYITKPFRLRELLSRIRTVLRRYGGESQKNQITVGDLTIYTNEARVFCAGNEVLLTSLEYRLLLIFASHKGQVLSRGQILSSLWDAAGDFVNDNTLTVYIKRLREKIEPDPQSPRYIHTVRGLGYRFGEQ</sequence>
<dbReference type="InterPro" id="IPR011006">
    <property type="entry name" value="CheY-like_superfamily"/>
</dbReference>
<dbReference type="GO" id="GO:0006355">
    <property type="term" value="P:regulation of DNA-templated transcription"/>
    <property type="evidence" value="ECO:0007669"/>
    <property type="project" value="InterPro"/>
</dbReference>